<name>A0A1F4XTR1_9BACT</name>
<dbReference type="Pfam" id="PF05746">
    <property type="entry name" value="DALR_1"/>
    <property type="match status" value="1"/>
</dbReference>
<dbReference type="AlphaFoldDB" id="A0A1F4XTR1"/>
<dbReference type="InterPro" id="IPR036695">
    <property type="entry name" value="Arg-tRNA-synth_N_sf"/>
</dbReference>
<evidence type="ECO:0000313" key="14">
    <source>
        <dbReference type="Proteomes" id="UP000178091"/>
    </source>
</evidence>
<evidence type="ECO:0000259" key="11">
    <source>
        <dbReference type="SMART" id="SM00836"/>
    </source>
</evidence>
<dbReference type="InterPro" id="IPR009080">
    <property type="entry name" value="tRNAsynth_Ia_anticodon-bd"/>
</dbReference>
<gene>
    <name evidence="13" type="ORF">A3F55_00335</name>
</gene>
<comment type="catalytic activity">
    <reaction evidence="8">
        <text>tRNA(Arg) + L-arginine + ATP = L-arginyl-tRNA(Arg) + AMP + diphosphate</text>
        <dbReference type="Rhea" id="RHEA:20301"/>
        <dbReference type="Rhea" id="RHEA-COMP:9658"/>
        <dbReference type="Rhea" id="RHEA-COMP:9673"/>
        <dbReference type="ChEBI" id="CHEBI:30616"/>
        <dbReference type="ChEBI" id="CHEBI:32682"/>
        <dbReference type="ChEBI" id="CHEBI:33019"/>
        <dbReference type="ChEBI" id="CHEBI:78442"/>
        <dbReference type="ChEBI" id="CHEBI:78513"/>
        <dbReference type="ChEBI" id="CHEBI:456215"/>
        <dbReference type="EC" id="6.1.1.19"/>
    </reaction>
</comment>
<comment type="similarity">
    <text evidence="1 10">Belongs to the class-I aminoacyl-tRNA synthetase family.</text>
</comment>
<reference evidence="13 14" key="1">
    <citation type="journal article" date="2016" name="Nat. Commun.">
        <title>Thousands of microbial genomes shed light on interconnected biogeochemical processes in an aquifer system.</title>
        <authorList>
            <person name="Anantharaman K."/>
            <person name="Brown C.T."/>
            <person name="Hug L.A."/>
            <person name="Sharon I."/>
            <person name="Castelle C.J."/>
            <person name="Probst A.J."/>
            <person name="Thomas B.C."/>
            <person name="Singh A."/>
            <person name="Wilkins M.J."/>
            <person name="Karaoz U."/>
            <person name="Brodie E.L."/>
            <person name="Williams K.H."/>
            <person name="Hubbard S.S."/>
            <person name="Banfield J.F."/>
        </authorList>
    </citation>
    <scope>NUCLEOTIDE SEQUENCE [LARGE SCALE GENOMIC DNA]</scope>
</reference>
<evidence type="ECO:0000256" key="5">
    <source>
        <dbReference type="ARBA" id="ARBA00022840"/>
    </source>
</evidence>
<evidence type="ECO:0000313" key="13">
    <source>
        <dbReference type="EMBL" id="OGC84413.1"/>
    </source>
</evidence>
<dbReference type="Pfam" id="PF00750">
    <property type="entry name" value="tRNA-synt_1d"/>
    <property type="match status" value="1"/>
</dbReference>
<dbReference type="PANTHER" id="PTHR11956:SF5">
    <property type="entry name" value="ARGININE--TRNA LIGASE, CYTOPLASMIC"/>
    <property type="match status" value="1"/>
</dbReference>
<evidence type="ECO:0000256" key="4">
    <source>
        <dbReference type="ARBA" id="ARBA00022741"/>
    </source>
</evidence>
<feature type="domain" description="DALR anticodon binding" evidence="11">
    <location>
        <begin position="411"/>
        <end position="522"/>
    </location>
</feature>
<feature type="domain" description="Arginyl tRNA synthetase N-terminal" evidence="12">
    <location>
        <begin position="4"/>
        <end position="75"/>
    </location>
</feature>
<keyword evidence="3 10" id="KW-0436">Ligase</keyword>
<accession>A0A1F4XTR1</accession>
<dbReference type="Gene3D" id="3.40.50.620">
    <property type="entry name" value="HUPs"/>
    <property type="match status" value="1"/>
</dbReference>
<evidence type="ECO:0000256" key="3">
    <source>
        <dbReference type="ARBA" id="ARBA00022598"/>
    </source>
</evidence>
<dbReference type="EC" id="6.1.1.19" evidence="2 9"/>
<dbReference type="Proteomes" id="UP000178091">
    <property type="component" value="Unassembled WGS sequence"/>
</dbReference>
<dbReference type="Gene3D" id="1.10.730.10">
    <property type="entry name" value="Isoleucyl-tRNA Synthetase, Domain 1"/>
    <property type="match status" value="1"/>
</dbReference>
<organism evidence="13 14">
    <name type="scientific">Candidatus Adlerbacteria bacterium RIFCSPHIGHO2_12_FULL_53_18</name>
    <dbReference type="NCBI Taxonomy" id="1797242"/>
    <lineage>
        <taxon>Bacteria</taxon>
        <taxon>Candidatus Adleribacteriota</taxon>
    </lineage>
</organism>
<protein>
    <recommendedName>
        <fullName evidence="2 9">Arginine--tRNA ligase</fullName>
        <ecNumber evidence="2 9">6.1.1.19</ecNumber>
    </recommendedName>
</protein>
<dbReference type="GO" id="GO:0006420">
    <property type="term" value="P:arginyl-tRNA aminoacylation"/>
    <property type="evidence" value="ECO:0007669"/>
    <property type="project" value="UniProtKB-UniRule"/>
</dbReference>
<dbReference type="GO" id="GO:0005737">
    <property type="term" value="C:cytoplasm"/>
    <property type="evidence" value="ECO:0007669"/>
    <property type="project" value="UniProtKB-UniRule"/>
</dbReference>
<evidence type="ECO:0000256" key="2">
    <source>
        <dbReference type="ARBA" id="ARBA00012837"/>
    </source>
</evidence>
<evidence type="ECO:0000256" key="6">
    <source>
        <dbReference type="ARBA" id="ARBA00022917"/>
    </source>
</evidence>
<dbReference type="SUPFAM" id="SSF47323">
    <property type="entry name" value="Anticodon-binding domain of a subclass of class I aminoacyl-tRNA synthetases"/>
    <property type="match status" value="1"/>
</dbReference>
<dbReference type="InterPro" id="IPR008909">
    <property type="entry name" value="DALR_anticod-bd"/>
</dbReference>
<dbReference type="NCBIfam" id="TIGR00456">
    <property type="entry name" value="argS"/>
    <property type="match status" value="1"/>
</dbReference>
<evidence type="ECO:0000256" key="1">
    <source>
        <dbReference type="ARBA" id="ARBA00005594"/>
    </source>
</evidence>
<evidence type="ECO:0000259" key="12">
    <source>
        <dbReference type="SMART" id="SM01016"/>
    </source>
</evidence>
<dbReference type="InterPro" id="IPR001278">
    <property type="entry name" value="Arg-tRNA-ligase"/>
</dbReference>
<keyword evidence="5 10" id="KW-0067">ATP-binding</keyword>
<dbReference type="GO" id="GO:0005524">
    <property type="term" value="F:ATP binding"/>
    <property type="evidence" value="ECO:0007669"/>
    <property type="project" value="UniProtKB-KW"/>
</dbReference>
<sequence>MVRGSIEAAVEAALKALGAGGATFVVERPRSMAHGDYSTNAALVAKVDPNELAEKLKIDGVEKVEVVGKFINFFLSREAIAKEVEAAAREERWGTNDLYKGKKIMVEYTDPNPFKEFHIGHLMSNAIGEAIARVLDMSGAEVVRANYQGDVGVHVAKAIWAKLQKPGLSWGDAYVYGNNEYEANKEKIDAINKKIYEKSDEIINKLYDEGRAQSLEHFEEIYAVLGTKFAHYFFESETGPIGLKLIKEHSEVFEESEGAIVFRGEQYGLHTRVFINSLGLPTYEAKELGLVEAKKQKGDFDISLTVTANEIQDYFKVVRAAAEKIFPDLEGKMLGRFHGFLKLTTGKMSSRKGNIITGEALLDDLQKAARDRQDVAVGAIKYAVLKQGSGKDIIFDPEKSLSLEGDSGPYVQYAHTRALSLLREAEKVGIKADQSDAPANANTLERLLLHYPDVVERAAKELEPHYVTTYLTELASAFNSWYASERVIGGSAPKYGTLLAQAVEKTLQKGLSALGIPAPEKM</sequence>
<dbReference type="InterPro" id="IPR014729">
    <property type="entry name" value="Rossmann-like_a/b/a_fold"/>
</dbReference>
<dbReference type="SUPFAM" id="SSF55190">
    <property type="entry name" value="Arginyl-tRNA synthetase (ArgRS), N-terminal 'additional' domain"/>
    <property type="match status" value="1"/>
</dbReference>
<dbReference type="InterPro" id="IPR005148">
    <property type="entry name" value="Arg-tRNA-synth_N"/>
</dbReference>
<evidence type="ECO:0000256" key="7">
    <source>
        <dbReference type="ARBA" id="ARBA00023146"/>
    </source>
</evidence>
<dbReference type="PANTHER" id="PTHR11956">
    <property type="entry name" value="ARGINYL-TRNA SYNTHETASE"/>
    <property type="match status" value="1"/>
</dbReference>
<dbReference type="InterPro" id="IPR035684">
    <property type="entry name" value="ArgRS_core"/>
</dbReference>
<dbReference type="SMART" id="SM00836">
    <property type="entry name" value="DALR_1"/>
    <property type="match status" value="1"/>
</dbReference>
<evidence type="ECO:0000256" key="10">
    <source>
        <dbReference type="RuleBase" id="RU363038"/>
    </source>
</evidence>
<evidence type="ECO:0000256" key="9">
    <source>
        <dbReference type="NCBIfam" id="TIGR00456"/>
    </source>
</evidence>
<keyword evidence="7 10" id="KW-0030">Aminoacyl-tRNA synthetase</keyword>
<comment type="caution">
    <text evidence="13">The sequence shown here is derived from an EMBL/GenBank/DDBJ whole genome shotgun (WGS) entry which is preliminary data.</text>
</comment>
<keyword evidence="4 10" id="KW-0547">Nucleotide-binding</keyword>
<dbReference type="SUPFAM" id="SSF52374">
    <property type="entry name" value="Nucleotidylyl transferase"/>
    <property type="match status" value="1"/>
</dbReference>
<dbReference type="Pfam" id="PF03485">
    <property type="entry name" value="Arg_tRNA_synt_N"/>
    <property type="match status" value="1"/>
</dbReference>
<keyword evidence="6 10" id="KW-0648">Protein biosynthesis</keyword>
<dbReference type="SMART" id="SM01016">
    <property type="entry name" value="Arg_tRNA_synt_N"/>
    <property type="match status" value="1"/>
</dbReference>
<dbReference type="EMBL" id="MEWW01000016">
    <property type="protein sequence ID" value="OGC84413.1"/>
    <property type="molecule type" value="Genomic_DNA"/>
</dbReference>
<proteinExistence type="inferred from homology"/>
<dbReference type="Gene3D" id="3.30.1360.70">
    <property type="entry name" value="Arginyl tRNA synthetase N-terminal domain"/>
    <property type="match status" value="1"/>
</dbReference>
<evidence type="ECO:0000256" key="8">
    <source>
        <dbReference type="ARBA" id="ARBA00049339"/>
    </source>
</evidence>
<dbReference type="GO" id="GO:0004814">
    <property type="term" value="F:arginine-tRNA ligase activity"/>
    <property type="evidence" value="ECO:0007669"/>
    <property type="project" value="UniProtKB-UniRule"/>
</dbReference>
<dbReference type="PRINTS" id="PR01038">
    <property type="entry name" value="TRNASYNTHARG"/>
</dbReference>